<dbReference type="CDD" id="cd02440">
    <property type="entry name" value="AdoMet_MTases"/>
    <property type="match status" value="1"/>
</dbReference>
<evidence type="ECO:0000256" key="1">
    <source>
        <dbReference type="ARBA" id="ARBA00000142"/>
    </source>
</evidence>
<evidence type="ECO:0000256" key="7">
    <source>
        <dbReference type="ARBA" id="ARBA00022737"/>
    </source>
</evidence>
<comment type="caution">
    <text evidence="10">The sequence shown here is derived from an EMBL/GenBank/DDBJ whole genome shotgun (WGS) entry which is preliminary data.</text>
</comment>
<gene>
    <name evidence="10" type="ORF">KFE25_001266</name>
</gene>
<organism evidence="10 11">
    <name type="scientific">Diacronema lutheri</name>
    <name type="common">Unicellular marine alga</name>
    <name type="synonym">Monochrysis lutheri</name>
    <dbReference type="NCBI Taxonomy" id="2081491"/>
    <lineage>
        <taxon>Eukaryota</taxon>
        <taxon>Haptista</taxon>
        <taxon>Haptophyta</taxon>
        <taxon>Pavlovophyceae</taxon>
        <taxon>Pavlovales</taxon>
        <taxon>Pavlovaceae</taxon>
        <taxon>Diacronema</taxon>
    </lineage>
</organism>
<feature type="compositionally biased region" description="Basic and acidic residues" evidence="9">
    <location>
        <begin position="696"/>
        <end position="708"/>
    </location>
</feature>
<evidence type="ECO:0000256" key="4">
    <source>
        <dbReference type="ARBA" id="ARBA00022679"/>
    </source>
</evidence>
<evidence type="ECO:0000256" key="3">
    <source>
        <dbReference type="ARBA" id="ARBA00022603"/>
    </source>
</evidence>
<dbReference type="PANTHER" id="PTHR47447">
    <property type="entry name" value="OS03G0856100 PROTEIN"/>
    <property type="match status" value="1"/>
</dbReference>
<dbReference type="InterPro" id="IPR011990">
    <property type="entry name" value="TPR-like_helical_dom_sf"/>
</dbReference>
<feature type="repeat" description="PPR" evidence="8">
    <location>
        <begin position="184"/>
        <end position="218"/>
    </location>
</feature>
<dbReference type="EC" id="2.1.1.33" evidence="2"/>
<dbReference type="InterPro" id="IPR003358">
    <property type="entry name" value="tRNA_(Gua-N-7)_MeTrfase_Trmb"/>
</dbReference>
<dbReference type="Pfam" id="PF02390">
    <property type="entry name" value="Methyltransf_4"/>
    <property type="match status" value="1"/>
</dbReference>
<evidence type="ECO:0000256" key="2">
    <source>
        <dbReference type="ARBA" id="ARBA00011977"/>
    </source>
</evidence>
<keyword evidence="5" id="KW-0949">S-adenosyl-L-methionine</keyword>
<name>A0A8J6CBM8_DIALT</name>
<protein>
    <recommendedName>
        <fullName evidence="2">tRNA (guanine(46)-N(7))-methyltransferase</fullName>
        <ecNumber evidence="2">2.1.1.33</ecNumber>
    </recommendedName>
</protein>
<sequence>MAASTERAEAKLARLSAKLEALTGPEDKRVRKRVFAAIGKLNKELAVPPAPHAPSFAPAARADEPRAAKRQRRAEPAAAAQAAAAAQVVPAVAHAPHALERAPKVAALAGRRADNRRLNHEIAALAKRKQLGRAEELFARALAQGLADVHTHTNMINAAVRCAQLERAEKLLARMEAGDGPAPNVVAYTAMLKGYAAAGRMRAAQALLVRMARPRVDAGRPVLPNLRTVHTLLRGCVRTGDVRLAEWAVSRMGAEWACAPDACAYEALALLLCQSLRVRRVRALLDSLRSQCTLDHAPDDARVPAVHPCRNAAILLALARAHALLAQWARAADALASAQDALDGAHSVAALVRQRDAEAARDGGVGRHGARARVHLSARSVLAFLEHRRAEQVRELRELEVAVRDGAARAADAPASAALARAFARLLVIPPEVPRANLARALCAASVQAAREAFGLQAFATHAAKQPGGVPARELLARLRARLGLSFSDGGGARLRIASLFAEEGEDGAEAAGIAAGIAPGVAGIAGAARRARVHVELCCGGGEWLVQQAAHDARAGARVLWAGVELRADRAAQAFSRAALARLDNCAVLCADAAELFATRLQPGAIDAVCVNHPQPPEWSGGAADSEGEHLLTHAFFSHVHAALRPGGSLTIVTDNVRYGRSLASALCAFDRPPLVFAPLAVGVREDEDGGEDERDAHGSGGEHRLAPGEQGRVPLHEGVPPEACGYTVRASSYFDRLWAHGKRTRRFFVAVRRA</sequence>
<keyword evidence="3" id="KW-0489">Methyltransferase</keyword>
<evidence type="ECO:0000256" key="9">
    <source>
        <dbReference type="SAM" id="MobiDB-lite"/>
    </source>
</evidence>
<dbReference type="PROSITE" id="PS51625">
    <property type="entry name" value="SAM_MT_TRMB"/>
    <property type="match status" value="1"/>
</dbReference>
<dbReference type="OMA" id="NDNTICA"/>
<evidence type="ECO:0000256" key="8">
    <source>
        <dbReference type="PROSITE-ProRule" id="PRU00708"/>
    </source>
</evidence>
<proteinExistence type="predicted"/>
<keyword evidence="6" id="KW-0819">tRNA processing</keyword>
<dbReference type="InterPro" id="IPR002885">
    <property type="entry name" value="PPR_rpt"/>
</dbReference>
<dbReference type="Gene3D" id="1.25.40.10">
    <property type="entry name" value="Tetratricopeptide repeat domain"/>
    <property type="match status" value="1"/>
</dbReference>
<dbReference type="InterPro" id="IPR029063">
    <property type="entry name" value="SAM-dependent_MTases_sf"/>
</dbReference>
<accession>A0A8J6CBM8</accession>
<dbReference type="AlphaFoldDB" id="A0A8J6CBM8"/>
<evidence type="ECO:0000256" key="6">
    <source>
        <dbReference type="ARBA" id="ARBA00022694"/>
    </source>
</evidence>
<evidence type="ECO:0000313" key="11">
    <source>
        <dbReference type="Proteomes" id="UP000751190"/>
    </source>
</evidence>
<dbReference type="Gene3D" id="3.40.50.150">
    <property type="entry name" value="Vaccinia Virus protein VP39"/>
    <property type="match status" value="1"/>
</dbReference>
<dbReference type="OrthoDB" id="42736at2759"/>
<keyword evidence="11" id="KW-1185">Reference proteome</keyword>
<keyword evidence="7" id="KW-0677">Repeat</keyword>
<dbReference type="SUPFAM" id="SSF53335">
    <property type="entry name" value="S-adenosyl-L-methionine-dependent methyltransferases"/>
    <property type="match status" value="1"/>
</dbReference>
<feature type="region of interest" description="Disordered" evidence="9">
    <location>
        <begin position="687"/>
        <end position="720"/>
    </location>
</feature>
<evidence type="ECO:0000313" key="10">
    <source>
        <dbReference type="EMBL" id="KAG8461648.1"/>
    </source>
</evidence>
<dbReference type="Pfam" id="PF01535">
    <property type="entry name" value="PPR"/>
    <property type="match status" value="2"/>
</dbReference>
<feature type="region of interest" description="Disordered" evidence="9">
    <location>
        <begin position="46"/>
        <end position="72"/>
    </location>
</feature>
<dbReference type="Proteomes" id="UP000751190">
    <property type="component" value="Unassembled WGS sequence"/>
</dbReference>
<evidence type="ECO:0000256" key="5">
    <source>
        <dbReference type="ARBA" id="ARBA00022691"/>
    </source>
</evidence>
<keyword evidence="4" id="KW-0808">Transferase</keyword>
<dbReference type="PROSITE" id="PS51375">
    <property type="entry name" value="PPR"/>
    <property type="match status" value="1"/>
</dbReference>
<dbReference type="EMBL" id="JAGTXO010000024">
    <property type="protein sequence ID" value="KAG8461648.1"/>
    <property type="molecule type" value="Genomic_DNA"/>
</dbReference>
<dbReference type="PANTHER" id="PTHR47447:SF17">
    <property type="entry name" value="OS12G0638900 PROTEIN"/>
    <property type="match status" value="1"/>
</dbReference>
<comment type="catalytic activity">
    <reaction evidence="1">
        <text>guanosine(46) in tRNA + S-adenosyl-L-methionine = N(7)-methylguanosine(46) in tRNA + S-adenosyl-L-homocysteine</text>
        <dbReference type="Rhea" id="RHEA:42708"/>
        <dbReference type="Rhea" id="RHEA-COMP:10188"/>
        <dbReference type="Rhea" id="RHEA-COMP:10189"/>
        <dbReference type="ChEBI" id="CHEBI:57856"/>
        <dbReference type="ChEBI" id="CHEBI:59789"/>
        <dbReference type="ChEBI" id="CHEBI:74269"/>
        <dbReference type="ChEBI" id="CHEBI:74480"/>
        <dbReference type="EC" id="2.1.1.33"/>
    </reaction>
</comment>
<dbReference type="GO" id="GO:0008176">
    <property type="term" value="F:tRNA (guanine(46)-N7)-methyltransferase activity"/>
    <property type="evidence" value="ECO:0007669"/>
    <property type="project" value="UniProtKB-EC"/>
</dbReference>
<reference evidence="10" key="1">
    <citation type="submission" date="2021-05" db="EMBL/GenBank/DDBJ databases">
        <title>The genome of the haptophyte Pavlova lutheri (Diacronema luteri, Pavlovales) - a model for lipid biosynthesis in eukaryotic algae.</title>
        <authorList>
            <person name="Hulatt C.J."/>
            <person name="Posewitz M.C."/>
        </authorList>
    </citation>
    <scope>NUCLEOTIDE SEQUENCE</scope>
    <source>
        <strain evidence="10">NIVA-4/92</strain>
    </source>
</reference>